<evidence type="ECO:0000313" key="3">
    <source>
        <dbReference type="Proteomes" id="UP000268014"/>
    </source>
</evidence>
<accession>A0A0N4W9L5</accession>
<feature type="region of interest" description="Disordered" evidence="1">
    <location>
        <begin position="46"/>
        <end position="68"/>
    </location>
</feature>
<evidence type="ECO:0000313" key="4">
    <source>
        <dbReference type="WBParaSite" id="HPLM_0000700101-mRNA-1"/>
    </source>
</evidence>
<gene>
    <name evidence="2" type="ORF">HPLM_LOCUS6993</name>
</gene>
<proteinExistence type="predicted"/>
<dbReference type="Proteomes" id="UP000268014">
    <property type="component" value="Unassembled WGS sequence"/>
</dbReference>
<protein>
    <submittedName>
        <fullName evidence="4">Glycine-rich cell wall structural protein-like</fullName>
    </submittedName>
</protein>
<feature type="compositionally biased region" description="Basic and acidic residues" evidence="1">
    <location>
        <begin position="59"/>
        <end position="68"/>
    </location>
</feature>
<sequence length="129" mass="12134">MTYVESCGSAGGVSGVGSRGGVGVCLTGSTGGDECRGGGVGSFGGGVGETGGGDGGFGDIDRDNELKDGDRDARVLTMDGNLAVGGVFKGGGVVGGGETVTGVGVSFSLAGVAKCFVGIVSSCEDAVIT</sequence>
<reference evidence="2 3" key="2">
    <citation type="submission" date="2018-11" db="EMBL/GenBank/DDBJ databases">
        <authorList>
            <consortium name="Pathogen Informatics"/>
        </authorList>
    </citation>
    <scope>NUCLEOTIDE SEQUENCE [LARGE SCALE GENOMIC DNA]</scope>
    <source>
        <strain evidence="2 3">MHpl1</strain>
    </source>
</reference>
<dbReference type="EMBL" id="UZAF01016582">
    <property type="protein sequence ID" value="VDO30618.1"/>
    <property type="molecule type" value="Genomic_DNA"/>
</dbReference>
<reference evidence="4" key="1">
    <citation type="submission" date="2017-02" db="UniProtKB">
        <authorList>
            <consortium name="WormBaseParasite"/>
        </authorList>
    </citation>
    <scope>IDENTIFICATION</scope>
</reference>
<name>A0A0N4W9L5_HAEPC</name>
<evidence type="ECO:0000313" key="2">
    <source>
        <dbReference type="EMBL" id="VDO30618.1"/>
    </source>
</evidence>
<dbReference type="AlphaFoldDB" id="A0A0N4W9L5"/>
<organism evidence="4">
    <name type="scientific">Haemonchus placei</name>
    <name type="common">Barber's pole worm</name>
    <dbReference type="NCBI Taxonomy" id="6290"/>
    <lineage>
        <taxon>Eukaryota</taxon>
        <taxon>Metazoa</taxon>
        <taxon>Ecdysozoa</taxon>
        <taxon>Nematoda</taxon>
        <taxon>Chromadorea</taxon>
        <taxon>Rhabditida</taxon>
        <taxon>Rhabditina</taxon>
        <taxon>Rhabditomorpha</taxon>
        <taxon>Strongyloidea</taxon>
        <taxon>Trichostrongylidae</taxon>
        <taxon>Haemonchus</taxon>
    </lineage>
</organism>
<keyword evidence="3" id="KW-1185">Reference proteome</keyword>
<feature type="compositionally biased region" description="Gly residues" evidence="1">
    <location>
        <begin position="46"/>
        <end position="58"/>
    </location>
</feature>
<dbReference type="WBParaSite" id="HPLM_0000700101-mRNA-1">
    <property type="protein sequence ID" value="HPLM_0000700101-mRNA-1"/>
    <property type="gene ID" value="HPLM_0000700101"/>
</dbReference>
<evidence type="ECO:0000256" key="1">
    <source>
        <dbReference type="SAM" id="MobiDB-lite"/>
    </source>
</evidence>